<proteinExistence type="predicted"/>
<organism evidence="3 4">
    <name type="scientific">Serinibacter arcticus</name>
    <dbReference type="NCBI Taxonomy" id="1655435"/>
    <lineage>
        <taxon>Bacteria</taxon>
        <taxon>Bacillati</taxon>
        <taxon>Actinomycetota</taxon>
        <taxon>Actinomycetes</taxon>
        <taxon>Micrococcales</taxon>
        <taxon>Beutenbergiaceae</taxon>
        <taxon>Serinibacter</taxon>
    </lineage>
</organism>
<protein>
    <submittedName>
        <fullName evidence="3">Membrane protein</fullName>
    </submittedName>
</protein>
<feature type="transmembrane region" description="Helical" evidence="2">
    <location>
        <begin position="249"/>
        <end position="273"/>
    </location>
</feature>
<keyword evidence="2" id="KW-0812">Transmembrane</keyword>
<dbReference type="Proteomes" id="UP000297318">
    <property type="component" value="Unassembled WGS sequence"/>
</dbReference>
<accession>A0A4Z1E430</accession>
<name>A0A4Z1E430_9MICO</name>
<evidence type="ECO:0000313" key="4">
    <source>
        <dbReference type="Proteomes" id="UP000297318"/>
    </source>
</evidence>
<dbReference type="Pfam" id="PF04018">
    <property type="entry name" value="VCA0040-like"/>
    <property type="match status" value="1"/>
</dbReference>
<gene>
    <name evidence="3" type="ORF">SERN_1536</name>
</gene>
<feature type="region of interest" description="Disordered" evidence="1">
    <location>
        <begin position="1"/>
        <end position="37"/>
    </location>
</feature>
<dbReference type="PANTHER" id="PTHR37308:SF1">
    <property type="entry name" value="POLYPRENYL-PHOSPHATE TRANSPORTER"/>
    <property type="match status" value="1"/>
</dbReference>
<evidence type="ECO:0000256" key="1">
    <source>
        <dbReference type="SAM" id="MobiDB-lite"/>
    </source>
</evidence>
<feature type="transmembrane region" description="Helical" evidence="2">
    <location>
        <begin position="149"/>
        <end position="167"/>
    </location>
</feature>
<feature type="transmembrane region" description="Helical" evidence="2">
    <location>
        <begin position="179"/>
        <end position="198"/>
    </location>
</feature>
<feature type="transmembrane region" description="Helical" evidence="2">
    <location>
        <begin position="204"/>
        <end position="237"/>
    </location>
</feature>
<feature type="transmembrane region" description="Helical" evidence="2">
    <location>
        <begin position="310"/>
        <end position="333"/>
    </location>
</feature>
<keyword evidence="4" id="KW-1185">Reference proteome</keyword>
<sequence>MTSPTDPARPSVLRNDDAGPGGAAPPDRPPLRPAADEAPAVARARWRDAPGLMVRGGLVGAAEGVPGISGGTVALVVGLFDRLIDAAGQLVHVARIGVSTLLRRRSGAALRAAASEIDWRFLVPVLAGMAIVLLATLSTVAPLLEAHPVQVSAVFLGMIAVSVLVPLRLAPHRFGPRDLALAAAGAVAAFVLTGLPALDVDAPPLWLVFVGAAVAINALVVPGLSGSFVLLALGLYVPVQQALAARDLAFVGVFIAGAAVGLGSFVKVLRWLLHHRRQATMAVLTGLMVGSLRALWPWRDGTAVLAPPEGAELAVAAALALAGGAVVALALWWEHRHSSAVVVTP</sequence>
<dbReference type="EMBL" id="RHPJ01000002">
    <property type="protein sequence ID" value="TGO05532.1"/>
    <property type="molecule type" value="Genomic_DNA"/>
</dbReference>
<evidence type="ECO:0000256" key="2">
    <source>
        <dbReference type="SAM" id="Phobius"/>
    </source>
</evidence>
<dbReference type="OrthoDB" id="9793746at2"/>
<comment type="caution">
    <text evidence="3">The sequence shown here is derived from an EMBL/GenBank/DDBJ whole genome shotgun (WGS) entry which is preliminary data.</text>
</comment>
<evidence type="ECO:0000313" key="3">
    <source>
        <dbReference type="EMBL" id="TGO05532.1"/>
    </source>
</evidence>
<dbReference type="RefSeq" id="WP_135849524.1">
    <property type="nucleotide sequence ID" value="NZ_RHPJ01000002.1"/>
</dbReference>
<reference evidence="3 4" key="1">
    <citation type="submission" date="2018-11" db="EMBL/GenBank/DDBJ databases">
        <title>Complete genome sequencing of the Actinobacteria Serinibacter sp. K3-2.</title>
        <authorList>
            <person name="Rakitin A.L."/>
            <person name="Beletsky A.V."/>
            <person name="Mardanov A.V."/>
            <person name="Ravin N.V."/>
            <person name="Gromova A.S."/>
            <person name="Filippova S.N."/>
            <person name="Gal'Chenko V.F."/>
        </authorList>
    </citation>
    <scope>NUCLEOTIDE SEQUENCE [LARGE SCALE GENOMIC DNA]</scope>
    <source>
        <strain evidence="3 4">K3-2</strain>
    </source>
</reference>
<dbReference type="AlphaFoldDB" id="A0A4Z1E430"/>
<feature type="transmembrane region" description="Helical" evidence="2">
    <location>
        <begin position="121"/>
        <end position="143"/>
    </location>
</feature>
<keyword evidence="2" id="KW-0472">Membrane</keyword>
<keyword evidence="2" id="KW-1133">Transmembrane helix</keyword>
<feature type="transmembrane region" description="Helical" evidence="2">
    <location>
        <begin position="279"/>
        <end position="298"/>
    </location>
</feature>
<dbReference type="InterPro" id="IPR007163">
    <property type="entry name" value="VCA0040-like"/>
</dbReference>
<dbReference type="PANTHER" id="PTHR37308">
    <property type="entry name" value="INTEGRAL MEMBRANE PROTEIN"/>
    <property type="match status" value="1"/>
</dbReference>